<reference evidence="1" key="1">
    <citation type="journal article" date="2015" name="Nature">
        <title>Complex archaea that bridge the gap between prokaryotes and eukaryotes.</title>
        <authorList>
            <person name="Spang A."/>
            <person name="Saw J.H."/>
            <person name="Jorgensen S.L."/>
            <person name="Zaremba-Niedzwiedzka K."/>
            <person name="Martijn J."/>
            <person name="Lind A.E."/>
            <person name="van Eijk R."/>
            <person name="Schleper C."/>
            <person name="Guy L."/>
            <person name="Ettema T.J."/>
        </authorList>
    </citation>
    <scope>NUCLEOTIDE SEQUENCE</scope>
</reference>
<sequence>MARAGIPSEFYTLDDVHDLANFINRAIMVNTDLVALAVDDLKNEIADLEEEA</sequence>
<evidence type="ECO:0000313" key="1">
    <source>
        <dbReference type="EMBL" id="KKL46669.1"/>
    </source>
</evidence>
<protein>
    <submittedName>
        <fullName evidence="1">Uncharacterized protein</fullName>
    </submittedName>
</protein>
<dbReference type="AlphaFoldDB" id="A0A0F9CC64"/>
<accession>A0A0F9CC64</accession>
<proteinExistence type="predicted"/>
<gene>
    <name evidence="1" type="ORF">LCGC14_2343210</name>
</gene>
<organism evidence="1">
    <name type="scientific">marine sediment metagenome</name>
    <dbReference type="NCBI Taxonomy" id="412755"/>
    <lineage>
        <taxon>unclassified sequences</taxon>
        <taxon>metagenomes</taxon>
        <taxon>ecological metagenomes</taxon>
    </lineage>
</organism>
<feature type="non-terminal residue" evidence="1">
    <location>
        <position position="52"/>
    </location>
</feature>
<name>A0A0F9CC64_9ZZZZ</name>
<comment type="caution">
    <text evidence="1">The sequence shown here is derived from an EMBL/GenBank/DDBJ whole genome shotgun (WGS) entry which is preliminary data.</text>
</comment>
<dbReference type="EMBL" id="LAZR01033943">
    <property type="protein sequence ID" value="KKL46669.1"/>
    <property type="molecule type" value="Genomic_DNA"/>
</dbReference>